<gene>
    <name evidence="3" type="ORF">HQ394_10710</name>
</gene>
<dbReference type="InterPro" id="IPR029033">
    <property type="entry name" value="His_PPase_superfam"/>
</dbReference>
<dbReference type="Gene3D" id="3.40.50.1240">
    <property type="entry name" value="Phosphoglycerate mutase-like"/>
    <property type="match status" value="1"/>
</dbReference>
<reference evidence="3 4" key="1">
    <citation type="submission" date="2020-05" db="EMBL/GenBank/DDBJ databases">
        <title>Complete closed genome sequence of Defluviicoccus vanus.</title>
        <authorList>
            <person name="Bessarab I."/>
            <person name="Arumugam K."/>
            <person name="Maszenan A.M."/>
            <person name="Seviour R.J."/>
            <person name="Williams R.B."/>
        </authorList>
    </citation>
    <scope>NUCLEOTIDE SEQUENCE [LARGE SCALE GENOMIC DNA]</scope>
    <source>
        <strain evidence="3 4">Ben 114</strain>
    </source>
</reference>
<proteinExistence type="predicted"/>
<dbReference type="InterPro" id="IPR050275">
    <property type="entry name" value="PGM_Phosphatase"/>
</dbReference>
<protein>
    <submittedName>
        <fullName evidence="3">Histidine phosphatase family protein</fullName>
    </submittedName>
</protein>
<dbReference type="KEGG" id="dvn:HQ394_10710"/>
<accession>A0A7H1N1X2</accession>
<feature type="active site" description="Tele-phosphohistidine intermediate" evidence="1">
    <location>
        <position position="10"/>
    </location>
</feature>
<dbReference type="EMBL" id="CP053923">
    <property type="protein sequence ID" value="QNT69708.1"/>
    <property type="molecule type" value="Genomic_DNA"/>
</dbReference>
<dbReference type="SUPFAM" id="SSF53254">
    <property type="entry name" value="Phosphoglycerate mutase-like"/>
    <property type="match status" value="1"/>
</dbReference>
<feature type="active site" description="Proton donor/acceptor" evidence="1">
    <location>
        <position position="83"/>
    </location>
</feature>
<name>A0A7H1N1X2_9PROT</name>
<dbReference type="AlphaFoldDB" id="A0A7H1N1X2"/>
<dbReference type="PANTHER" id="PTHR48100">
    <property type="entry name" value="BROAD-SPECIFICITY PHOSPHATASE YOR283W-RELATED"/>
    <property type="match status" value="1"/>
</dbReference>
<dbReference type="Proteomes" id="UP000516369">
    <property type="component" value="Chromosome"/>
</dbReference>
<dbReference type="SMART" id="SM00855">
    <property type="entry name" value="PGAM"/>
    <property type="match status" value="1"/>
</dbReference>
<evidence type="ECO:0000313" key="4">
    <source>
        <dbReference type="Proteomes" id="UP000516369"/>
    </source>
</evidence>
<dbReference type="Pfam" id="PF00300">
    <property type="entry name" value="His_Phos_1"/>
    <property type="match status" value="1"/>
</dbReference>
<organism evidence="3 4">
    <name type="scientific">Defluviicoccus vanus</name>
    <dbReference type="NCBI Taxonomy" id="111831"/>
    <lineage>
        <taxon>Bacteria</taxon>
        <taxon>Pseudomonadati</taxon>
        <taxon>Pseudomonadota</taxon>
        <taxon>Alphaproteobacteria</taxon>
        <taxon>Rhodospirillales</taxon>
        <taxon>Rhodospirillaceae</taxon>
        <taxon>Defluviicoccus</taxon>
    </lineage>
</organism>
<keyword evidence="4" id="KW-1185">Reference proteome</keyword>
<evidence type="ECO:0000256" key="2">
    <source>
        <dbReference type="PIRSR" id="PIRSR613078-2"/>
    </source>
</evidence>
<dbReference type="GO" id="GO:0005737">
    <property type="term" value="C:cytoplasm"/>
    <property type="evidence" value="ECO:0007669"/>
    <property type="project" value="TreeGrafter"/>
</dbReference>
<sequence length="238" mass="26123">MTTRILLVRHGATMLSAEDRFAGSTDVALSDEGRRQAAGLAERLSKLRLAAIYASPMQRTVETASIAARPHALSLRLDAGLREIDHGHWEGLRRDEVEAAFPDEYGAWEEDPFTFTPAGGESGLNVLARALPVIRAIVLAHTDQTVLVVSHKATIRLLISSQLGFDARGYRDRLDQHPCCLNVLDFRDSVRARLMLFNDVSHYEDMPEKVMQRHLSKWWGGGAPQAATASAAPSEVGG</sequence>
<dbReference type="RefSeq" id="WP_190260223.1">
    <property type="nucleotide sequence ID" value="NZ_CP053923.1"/>
</dbReference>
<evidence type="ECO:0000256" key="1">
    <source>
        <dbReference type="PIRSR" id="PIRSR613078-1"/>
    </source>
</evidence>
<evidence type="ECO:0000313" key="3">
    <source>
        <dbReference type="EMBL" id="QNT69708.1"/>
    </source>
</evidence>
<feature type="binding site" evidence="2">
    <location>
        <position position="59"/>
    </location>
    <ligand>
        <name>substrate</name>
    </ligand>
</feature>
<dbReference type="InterPro" id="IPR013078">
    <property type="entry name" value="His_Pase_superF_clade-1"/>
</dbReference>
<dbReference type="GO" id="GO:0016791">
    <property type="term" value="F:phosphatase activity"/>
    <property type="evidence" value="ECO:0007669"/>
    <property type="project" value="TreeGrafter"/>
</dbReference>
<dbReference type="CDD" id="cd07067">
    <property type="entry name" value="HP_PGM_like"/>
    <property type="match status" value="1"/>
</dbReference>
<dbReference type="PANTHER" id="PTHR48100:SF62">
    <property type="entry name" value="GLUCOSYL-3-PHOSPHOGLYCERATE PHOSPHATASE"/>
    <property type="match status" value="1"/>
</dbReference>